<evidence type="ECO:0000256" key="4">
    <source>
        <dbReference type="ARBA" id="ARBA00022801"/>
    </source>
</evidence>
<protein>
    <recommendedName>
        <fullName evidence="3">glucan endo-1,3-beta-D-glucosidase</fullName>
        <ecNumber evidence="3">3.2.1.39</ecNumber>
    </recommendedName>
</protein>
<dbReference type="GO" id="GO:0005975">
    <property type="term" value="P:carbohydrate metabolic process"/>
    <property type="evidence" value="ECO:0007669"/>
    <property type="project" value="InterPro"/>
</dbReference>
<evidence type="ECO:0000313" key="7">
    <source>
        <dbReference type="Proteomes" id="UP000827889"/>
    </source>
</evidence>
<dbReference type="EC" id="3.2.1.39" evidence="3"/>
<dbReference type="Pfam" id="PF00332">
    <property type="entry name" value="Glyco_hydro_17"/>
    <property type="match status" value="1"/>
</dbReference>
<comment type="similarity">
    <text evidence="2 6">Belongs to the glycosyl hydrolase 17 family.</text>
</comment>
<dbReference type="RefSeq" id="XP_030538840.2">
    <property type="nucleotide sequence ID" value="XM_030682980.2"/>
</dbReference>
<evidence type="ECO:0000256" key="3">
    <source>
        <dbReference type="ARBA" id="ARBA00012780"/>
    </source>
</evidence>
<dbReference type="PANTHER" id="PTHR32227">
    <property type="entry name" value="GLUCAN ENDO-1,3-BETA-GLUCOSIDASE BG1-RELATED-RELATED"/>
    <property type="match status" value="1"/>
</dbReference>
<dbReference type="GeneID" id="115746975"/>
<evidence type="ECO:0000256" key="1">
    <source>
        <dbReference type="ARBA" id="ARBA00000382"/>
    </source>
</evidence>
<evidence type="ECO:0000313" key="8">
    <source>
        <dbReference type="RefSeq" id="XP_030538840.2"/>
    </source>
</evidence>
<keyword evidence="4" id="KW-0378">Hydrolase</keyword>
<sequence>MENVYPYVNYLIEVGHVSLDYELFRGGGEPVRDDMLAYDNLFNASVDAFAWVMEKEGFGGWEVVVAESGEAEGMANVLAFNGNVVRRAVRGAGTPKRPSVGVEVYLFGLFDENKKVGKEYERHFGLNGTRAYNLNFS</sequence>
<evidence type="ECO:0000256" key="5">
    <source>
        <dbReference type="ARBA" id="ARBA00023295"/>
    </source>
</evidence>
<dbReference type="GO" id="GO:0042973">
    <property type="term" value="F:glucan endo-1,3-beta-D-glucosidase activity"/>
    <property type="evidence" value="ECO:0007669"/>
    <property type="project" value="UniProtKB-EC"/>
</dbReference>
<evidence type="ECO:0000256" key="6">
    <source>
        <dbReference type="RuleBase" id="RU004335"/>
    </source>
</evidence>
<dbReference type="Gene3D" id="3.20.20.80">
    <property type="entry name" value="Glycosidases"/>
    <property type="match status" value="1"/>
</dbReference>
<proteinExistence type="inferred from homology"/>
<keyword evidence="5" id="KW-0326">Glycosidase</keyword>
<dbReference type="InterPro" id="IPR044965">
    <property type="entry name" value="Glyco_hydro_17_plant"/>
</dbReference>
<evidence type="ECO:0000256" key="2">
    <source>
        <dbReference type="ARBA" id="ARBA00008773"/>
    </source>
</evidence>
<accession>A0A8B8PVN5</accession>
<comment type="catalytic activity">
    <reaction evidence="1">
        <text>Hydrolysis of (1-&gt;3)-beta-D-glucosidic linkages in (1-&gt;3)-beta-D-glucans.</text>
        <dbReference type="EC" id="3.2.1.39"/>
    </reaction>
</comment>
<dbReference type="InterPro" id="IPR000490">
    <property type="entry name" value="Glyco_hydro_17"/>
</dbReference>
<organism evidence="7 8">
    <name type="scientific">Rhodamnia argentea</name>
    <dbReference type="NCBI Taxonomy" id="178133"/>
    <lineage>
        <taxon>Eukaryota</taxon>
        <taxon>Viridiplantae</taxon>
        <taxon>Streptophyta</taxon>
        <taxon>Embryophyta</taxon>
        <taxon>Tracheophyta</taxon>
        <taxon>Spermatophyta</taxon>
        <taxon>Magnoliopsida</taxon>
        <taxon>eudicotyledons</taxon>
        <taxon>Gunneridae</taxon>
        <taxon>Pentapetalae</taxon>
        <taxon>rosids</taxon>
        <taxon>malvids</taxon>
        <taxon>Myrtales</taxon>
        <taxon>Myrtaceae</taxon>
        <taxon>Myrtoideae</taxon>
        <taxon>Myrteae</taxon>
        <taxon>Australasian group</taxon>
        <taxon>Rhodamnia</taxon>
    </lineage>
</organism>
<keyword evidence="7" id="KW-1185">Reference proteome</keyword>
<dbReference type="KEGG" id="rarg:115746975"/>
<gene>
    <name evidence="8" type="primary">LOC115746975</name>
</gene>
<dbReference type="SUPFAM" id="SSF51445">
    <property type="entry name" value="(Trans)glycosidases"/>
    <property type="match status" value="1"/>
</dbReference>
<dbReference type="Proteomes" id="UP000827889">
    <property type="component" value="Chromosome 11"/>
</dbReference>
<dbReference type="InterPro" id="IPR017853">
    <property type="entry name" value="GH"/>
</dbReference>
<reference evidence="8" key="1">
    <citation type="submission" date="2025-08" db="UniProtKB">
        <authorList>
            <consortium name="RefSeq"/>
        </authorList>
    </citation>
    <scope>IDENTIFICATION</scope>
    <source>
        <tissue evidence="8">Leaf</tissue>
    </source>
</reference>
<name>A0A8B8PVN5_9MYRT</name>
<dbReference type="AlphaFoldDB" id="A0A8B8PVN5"/>